<dbReference type="Pfam" id="PF13176">
    <property type="entry name" value="TPR_7"/>
    <property type="match status" value="1"/>
</dbReference>
<dbReference type="AlphaFoldDB" id="A0A8J7TKF1"/>
<keyword evidence="2" id="KW-0802">TPR repeat</keyword>
<keyword evidence="1" id="KW-0677">Repeat</keyword>
<proteinExistence type="predicted"/>
<evidence type="ECO:0000256" key="1">
    <source>
        <dbReference type="ARBA" id="ARBA00022737"/>
    </source>
</evidence>
<evidence type="ECO:0000313" key="4">
    <source>
        <dbReference type="Proteomes" id="UP000664277"/>
    </source>
</evidence>
<dbReference type="SUPFAM" id="SSF48452">
    <property type="entry name" value="TPR-like"/>
    <property type="match status" value="1"/>
</dbReference>
<evidence type="ECO:0000313" key="3">
    <source>
        <dbReference type="EMBL" id="MBN8659439.1"/>
    </source>
</evidence>
<sequence length="207" mass="23309">MSLVFEDLKQSAQKAMQSSDWQTAVTDWEAALKETEGFPDGDGRQVVSLEGLAMTRFHRGEYDEAEFLLKRALVLRKDEQGKECKDVAVLERNLGVVLFSAGRYAEAHNHLEKSLNIKKAIFGADHIEVGRLTYLLALALHAQEKYDQADAHYRKSLDVKNKTLGNSSPELINLLRNYADLLRKTNRDGIAGQMETFATGIENKLKK</sequence>
<reference evidence="3" key="1">
    <citation type="submission" date="2021-02" db="EMBL/GenBank/DDBJ databases">
        <title>Genome-Resolved Metagenomics of a Microbial Community Performing Photosynthetic Biological Nutrient Removal.</title>
        <authorList>
            <person name="Mcdaniel E.A."/>
        </authorList>
    </citation>
    <scope>NUCLEOTIDE SEQUENCE</scope>
    <source>
        <strain evidence="3">UWPOB_OBS1</strain>
    </source>
</reference>
<dbReference type="EMBL" id="JAFLCK010000003">
    <property type="protein sequence ID" value="MBN8659439.1"/>
    <property type="molecule type" value="Genomic_DNA"/>
</dbReference>
<dbReference type="PANTHER" id="PTHR45641:SF19">
    <property type="entry name" value="NEPHROCYSTIN-3"/>
    <property type="match status" value="1"/>
</dbReference>
<dbReference type="PANTHER" id="PTHR45641">
    <property type="entry name" value="TETRATRICOPEPTIDE REPEAT PROTEIN (AFU_ORTHOLOGUE AFUA_6G03870)"/>
    <property type="match status" value="1"/>
</dbReference>
<accession>A0A8J7TKF1</accession>
<evidence type="ECO:0000256" key="2">
    <source>
        <dbReference type="ARBA" id="ARBA00022803"/>
    </source>
</evidence>
<dbReference type="InterPro" id="IPR011990">
    <property type="entry name" value="TPR-like_helical_dom_sf"/>
</dbReference>
<protein>
    <submittedName>
        <fullName evidence="3">Tetratricopeptide repeat protein</fullName>
    </submittedName>
</protein>
<dbReference type="InterPro" id="IPR019734">
    <property type="entry name" value="TPR_rpt"/>
</dbReference>
<dbReference type="Pfam" id="PF13424">
    <property type="entry name" value="TPR_12"/>
    <property type="match status" value="1"/>
</dbReference>
<comment type="caution">
    <text evidence="3">The sequence shown here is derived from an EMBL/GenBank/DDBJ whole genome shotgun (WGS) entry which is preliminary data.</text>
</comment>
<dbReference type="SMART" id="SM00028">
    <property type="entry name" value="TPR"/>
    <property type="match status" value="4"/>
</dbReference>
<name>A0A8J7TKF1_9BACT</name>
<dbReference type="Gene3D" id="1.25.40.10">
    <property type="entry name" value="Tetratricopeptide repeat domain"/>
    <property type="match status" value="1"/>
</dbReference>
<dbReference type="Proteomes" id="UP000664277">
    <property type="component" value="Unassembled WGS sequence"/>
</dbReference>
<organism evidence="3 4">
    <name type="scientific">Candidatus Obscuribacter phosphatis</name>
    <dbReference type="NCBI Taxonomy" id="1906157"/>
    <lineage>
        <taxon>Bacteria</taxon>
        <taxon>Bacillati</taxon>
        <taxon>Candidatus Melainabacteria</taxon>
        <taxon>Candidatus Obscuribacterales</taxon>
        <taxon>Candidatus Obscuribacteraceae</taxon>
        <taxon>Candidatus Obscuribacter</taxon>
    </lineage>
</organism>
<gene>
    <name evidence="3" type="ORF">J0M35_03680</name>
</gene>